<feature type="transmembrane region" description="Helical" evidence="1">
    <location>
        <begin position="20"/>
        <end position="44"/>
    </location>
</feature>
<keyword evidence="1" id="KW-0472">Membrane</keyword>
<keyword evidence="3" id="KW-1185">Reference proteome</keyword>
<dbReference type="Proteomes" id="UP001500460">
    <property type="component" value="Unassembled WGS sequence"/>
</dbReference>
<accession>A0ABN3K9P4</accession>
<keyword evidence="1" id="KW-1133">Transmembrane helix</keyword>
<reference evidence="2 3" key="1">
    <citation type="journal article" date="2019" name="Int. J. Syst. Evol. Microbiol.">
        <title>The Global Catalogue of Microorganisms (GCM) 10K type strain sequencing project: providing services to taxonomists for standard genome sequencing and annotation.</title>
        <authorList>
            <consortium name="The Broad Institute Genomics Platform"/>
            <consortium name="The Broad Institute Genome Sequencing Center for Infectious Disease"/>
            <person name="Wu L."/>
            <person name="Ma J."/>
        </authorList>
    </citation>
    <scope>NUCLEOTIDE SEQUENCE [LARGE SCALE GENOMIC DNA]</scope>
    <source>
        <strain evidence="2 3">JCM 6922</strain>
    </source>
</reference>
<proteinExistence type="predicted"/>
<evidence type="ECO:0000256" key="1">
    <source>
        <dbReference type="SAM" id="Phobius"/>
    </source>
</evidence>
<evidence type="ECO:0000313" key="2">
    <source>
        <dbReference type="EMBL" id="GAA2450591.1"/>
    </source>
</evidence>
<gene>
    <name evidence="2" type="ORF">GCM10010421_48780</name>
</gene>
<comment type="caution">
    <text evidence="2">The sequence shown here is derived from an EMBL/GenBank/DDBJ whole genome shotgun (WGS) entry which is preliminary data.</text>
</comment>
<protein>
    <recommendedName>
        <fullName evidence="4">Secreted protein</fullName>
    </recommendedName>
</protein>
<organism evidence="2 3">
    <name type="scientific">Streptomyces glaucus</name>
    <dbReference type="NCBI Taxonomy" id="284029"/>
    <lineage>
        <taxon>Bacteria</taxon>
        <taxon>Bacillati</taxon>
        <taxon>Actinomycetota</taxon>
        <taxon>Actinomycetes</taxon>
        <taxon>Kitasatosporales</taxon>
        <taxon>Streptomycetaceae</taxon>
        <taxon>Streptomyces</taxon>
    </lineage>
</organism>
<dbReference type="EMBL" id="BAAATK010000038">
    <property type="protein sequence ID" value="GAA2450591.1"/>
    <property type="molecule type" value="Genomic_DNA"/>
</dbReference>
<name>A0ABN3K9P4_9ACTN</name>
<evidence type="ECO:0008006" key="4">
    <source>
        <dbReference type="Google" id="ProtNLM"/>
    </source>
</evidence>
<keyword evidence="1" id="KW-0812">Transmembrane</keyword>
<sequence length="193" mass="20668">MSRMHTDTPAAGTSTAHSNRWFTGCAVALLAFFVLIGLGALALAEFEKSLDGHGQLEQDPHPFGPGATARYEDGLEAAVSAPHREPDGTYRFTVTYDNSTEEELLPGGTSSPGPAPLVVREGELYRDHASGYSLEWLNQDEAVSALMPPLGADDTRTVPVHVRPGGEGTPVLVEVTPPSADYRETAYFQLTLD</sequence>
<evidence type="ECO:0000313" key="3">
    <source>
        <dbReference type="Proteomes" id="UP001500460"/>
    </source>
</evidence>